<evidence type="ECO:0000313" key="2">
    <source>
        <dbReference type="Proteomes" id="UP001444661"/>
    </source>
</evidence>
<comment type="caution">
    <text evidence="1">The sequence shown here is derived from an EMBL/GenBank/DDBJ whole genome shotgun (WGS) entry which is preliminary data.</text>
</comment>
<gene>
    <name evidence="1" type="ORF">PG993_013556</name>
</gene>
<keyword evidence="2" id="KW-1185">Reference proteome</keyword>
<accession>A0ABR1S052</accession>
<dbReference type="EMBL" id="JAQQWK010000012">
    <property type="protein sequence ID" value="KAK8022789.1"/>
    <property type="molecule type" value="Genomic_DNA"/>
</dbReference>
<reference evidence="1 2" key="1">
    <citation type="submission" date="2023-01" db="EMBL/GenBank/DDBJ databases">
        <title>Analysis of 21 Apiospora genomes using comparative genomics revels a genus with tremendous synthesis potential of carbohydrate active enzymes and secondary metabolites.</title>
        <authorList>
            <person name="Sorensen T."/>
        </authorList>
    </citation>
    <scope>NUCLEOTIDE SEQUENCE [LARGE SCALE GENOMIC DNA]</scope>
    <source>
        <strain evidence="1 2">CBS 33761</strain>
    </source>
</reference>
<dbReference type="Proteomes" id="UP001444661">
    <property type="component" value="Unassembled WGS sequence"/>
</dbReference>
<proteinExistence type="predicted"/>
<sequence>MQLPVDLADLHPSLAWIILVGSGLIATTQSDSISSVQGPGAWELLLSNFAQPAVGFGAMVANK</sequence>
<name>A0ABR1S052_9PEZI</name>
<protein>
    <submittedName>
        <fullName evidence="1">Uncharacterized protein</fullName>
    </submittedName>
</protein>
<organism evidence="1 2">
    <name type="scientific">Apiospora rasikravindrae</name>
    <dbReference type="NCBI Taxonomy" id="990691"/>
    <lineage>
        <taxon>Eukaryota</taxon>
        <taxon>Fungi</taxon>
        <taxon>Dikarya</taxon>
        <taxon>Ascomycota</taxon>
        <taxon>Pezizomycotina</taxon>
        <taxon>Sordariomycetes</taxon>
        <taxon>Xylariomycetidae</taxon>
        <taxon>Amphisphaeriales</taxon>
        <taxon>Apiosporaceae</taxon>
        <taxon>Apiospora</taxon>
    </lineage>
</organism>
<evidence type="ECO:0000313" key="1">
    <source>
        <dbReference type="EMBL" id="KAK8022789.1"/>
    </source>
</evidence>